<dbReference type="GO" id="GO:0005506">
    <property type="term" value="F:iron ion binding"/>
    <property type="evidence" value="ECO:0007669"/>
    <property type="project" value="InterPro"/>
</dbReference>
<dbReference type="PROSITE" id="PS00086">
    <property type="entry name" value="CYTOCHROME_P450"/>
    <property type="match status" value="1"/>
</dbReference>
<keyword evidence="10" id="KW-0812">Transmembrane</keyword>
<dbReference type="GO" id="GO:0006805">
    <property type="term" value="P:xenobiotic metabolic process"/>
    <property type="evidence" value="ECO:0007669"/>
    <property type="project" value="TreeGrafter"/>
</dbReference>
<organism evidence="11 12">
    <name type="scientific">Petromyzon marinus</name>
    <name type="common">Sea lamprey</name>
    <dbReference type="NCBI Taxonomy" id="7757"/>
    <lineage>
        <taxon>Eukaryota</taxon>
        <taxon>Metazoa</taxon>
        <taxon>Chordata</taxon>
        <taxon>Craniata</taxon>
        <taxon>Vertebrata</taxon>
        <taxon>Cyclostomata</taxon>
        <taxon>Hyperoartia</taxon>
        <taxon>Petromyzontiformes</taxon>
        <taxon>Petromyzontidae</taxon>
        <taxon>Petromyzon</taxon>
    </lineage>
</organism>
<comment type="similarity">
    <text evidence="3 9">Belongs to the cytochrome P450 family.</text>
</comment>
<evidence type="ECO:0000256" key="6">
    <source>
        <dbReference type="ARBA" id="ARBA00023004"/>
    </source>
</evidence>
<dbReference type="InterPro" id="IPR036396">
    <property type="entry name" value="Cyt_P450_sf"/>
</dbReference>
<dbReference type="CDD" id="cd11026">
    <property type="entry name" value="CYP2"/>
    <property type="match status" value="1"/>
</dbReference>
<comment type="subcellular location">
    <subcellularLocation>
        <location evidence="2">Membrane</location>
    </subcellularLocation>
</comment>
<keyword evidence="5 9" id="KW-0560">Oxidoreductase</keyword>
<keyword evidence="10" id="KW-1133">Transmembrane helix</keyword>
<dbReference type="PRINTS" id="PR00385">
    <property type="entry name" value="P450"/>
</dbReference>
<dbReference type="PANTHER" id="PTHR24300">
    <property type="entry name" value="CYTOCHROME P450 508A4-RELATED"/>
    <property type="match status" value="1"/>
</dbReference>
<evidence type="ECO:0000256" key="1">
    <source>
        <dbReference type="ARBA" id="ARBA00001971"/>
    </source>
</evidence>
<dbReference type="Pfam" id="PF00067">
    <property type="entry name" value="p450"/>
    <property type="match status" value="1"/>
</dbReference>
<dbReference type="InterPro" id="IPR008069">
    <property type="entry name" value="Cyt_P450_E_grp-I_CYP2D-like"/>
</dbReference>
<dbReference type="KEGG" id="pmrn:116949610"/>
<dbReference type="SUPFAM" id="SSF48264">
    <property type="entry name" value="Cytochrome P450"/>
    <property type="match status" value="1"/>
</dbReference>
<evidence type="ECO:0000256" key="9">
    <source>
        <dbReference type="RuleBase" id="RU000461"/>
    </source>
</evidence>
<evidence type="ECO:0000256" key="8">
    <source>
        <dbReference type="PIRSR" id="PIRSR602401-1"/>
    </source>
</evidence>
<evidence type="ECO:0000256" key="10">
    <source>
        <dbReference type="SAM" id="Phobius"/>
    </source>
</evidence>
<evidence type="ECO:0000256" key="3">
    <source>
        <dbReference type="ARBA" id="ARBA00010617"/>
    </source>
</evidence>
<keyword evidence="4 8" id="KW-0479">Metal-binding</keyword>
<proteinExistence type="inferred from homology"/>
<evidence type="ECO:0000313" key="12">
    <source>
        <dbReference type="RefSeq" id="XP_032822976.1"/>
    </source>
</evidence>
<dbReference type="PANTHER" id="PTHR24300:SF177">
    <property type="entry name" value="CYTOCHROME P450 2J2"/>
    <property type="match status" value="1"/>
</dbReference>
<name>A0AAJ7TU03_PETMA</name>
<keyword evidence="8 9" id="KW-0349">Heme</keyword>
<dbReference type="GO" id="GO:0016020">
    <property type="term" value="C:membrane"/>
    <property type="evidence" value="ECO:0007669"/>
    <property type="project" value="UniProtKB-SubCell"/>
</dbReference>
<dbReference type="InterPro" id="IPR001128">
    <property type="entry name" value="Cyt_P450"/>
</dbReference>
<dbReference type="RefSeq" id="XP_032822976.1">
    <property type="nucleotide sequence ID" value="XM_032967085.1"/>
</dbReference>
<dbReference type="InterPro" id="IPR002401">
    <property type="entry name" value="Cyt_P450_E_grp-I"/>
</dbReference>
<feature type="transmembrane region" description="Helical" evidence="10">
    <location>
        <begin position="81"/>
        <end position="100"/>
    </location>
</feature>
<evidence type="ECO:0000256" key="4">
    <source>
        <dbReference type="ARBA" id="ARBA00022723"/>
    </source>
</evidence>
<keyword evidence="11" id="KW-1185">Reference proteome</keyword>
<dbReference type="GO" id="GO:0016712">
    <property type="term" value="F:oxidoreductase activity, acting on paired donors, with incorporation or reduction of molecular oxygen, reduced flavin or flavoprotein as one donor, and incorporation of one atom of oxygen"/>
    <property type="evidence" value="ECO:0007669"/>
    <property type="project" value="InterPro"/>
</dbReference>
<dbReference type="InterPro" id="IPR050182">
    <property type="entry name" value="Cytochrome_P450_fam2"/>
</dbReference>
<dbReference type="PRINTS" id="PR01686">
    <property type="entry name" value="EP450ICYP2D"/>
</dbReference>
<evidence type="ECO:0000313" key="11">
    <source>
        <dbReference type="Proteomes" id="UP001318040"/>
    </source>
</evidence>
<dbReference type="GO" id="GO:0005737">
    <property type="term" value="C:cytoplasm"/>
    <property type="evidence" value="ECO:0007669"/>
    <property type="project" value="TreeGrafter"/>
</dbReference>
<feature type="binding site" description="axial binding residue" evidence="8">
    <location>
        <position position="449"/>
    </location>
    <ligand>
        <name>heme</name>
        <dbReference type="ChEBI" id="CHEBI:30413"/>
    </ligand>
    <ligandPart>
        <name>Fe</name>
        <dbReference type="ChEBI" id="CHEBI:18248"/>
    </ligandPart>
</feature>
<dbReference type="PRINTS" id="PR00463">
    <property type="entry name" value="EP450I"/>
</dbReference>
<dbReference type="InterPro" id="IPR017972">
    <property type="entry name" value="Cyt_P450_CS"/>
</dbReference>
<dbReference type="GO" id="GO:0020037">
    <property type="term" value="F:heme binding"/>
    <property type="evidence" value="ECO:0007669"/>
    <property type="project" value="InterPro"/>
</dbReference>
<dbReference type="GO" id="GO:0006082">
    <property type="term" value="P:organic acid metabolic process"/>
    <property type="evidence" value="ECO:0007669"/>
    <property type="project" value="TreeGrafter"/>
</dbReference>
<keyword evidence="9" id="KW-0503">Monooxygenase</keyword>
<dbReference type="Gene3D" id="1.10.630.10">
    <property type="entry name" value="Cytochrome P450"/>
    <property type="match status" value="1"/>
</dbReference>
<gene>
    <name evidence="12" type="primary">LOC116949610</name>
</gene>
<dbReference type="FunFam" id="1.10.630.10:FF:000004">
    <property type="entry name" value="cytochrome P450 2D15 isoform X1"/>
    <property type="match status" value="1"/>
</dbReference>
<evidence type="ECO:0000256" key="7">
    <source>
        <dbReference type="ARBA" id="ARBA00023136"/>
    </source>
</evidence>
<protein>
    <submittedName>
        <fullName evidence="12">Cytochrome P450 2D15-like</fullName>
    </submittedName>
</protein>
<accession>A0AAJ7TU03</accession>
<dbReference type="Proteomes" id="UP001318040">
    <property type="component" value="Chromosome 37"/>
</dbReference>
<evidence type="ECO:0000256" key="5">
    <source>
        <dbReference type="ARBA" id="ARBA00023002"/>
    </source>
</evidence>
<feature type="transmembrane region" description="Helical" evidence="10">
    <location>
        <begin position="16"/>
        <end position="34"/>
    </location>
</feature>
<dbReference type="AlphaFoldDB" id="A0AAJ7TU03"/>
<evidence type="ECO:0000256" key="2">
    <source>
        <dbReference type="ARBA" id="ARBA00004370"/>
    </source>
</evidence>
<sequence length="505" mass="57586">MHEAASPALPGPVSPLLTLLLSFVLLLLLLLLLLQRKNIFIRRPHRFPTGPPILPVLGNFVLMGRNPVAGLQQMATKYGNVYSFFIGSMPLVVVNGYQLVKEVLMSHDFSDRPYIPLMEIMQQNLGIIGAPYGEGWKRRRRFTLSTLRNFGFGRKTIEERILTEAEVLIETFKQEATAFDPHCNMNNAVSNIICSLVFGRRFDYVDQHFQELLHLIEENMVLQGGPLGQICSIFPVLCKLPGPQQRIFTSQAKVQALMDDKIAEHRATLDLSNPRDLIDAYLSEIEKEKGNPNSPFQDKNLSIVTMDLFIAGTETTSTTLRWILLYMMAYPDIQARCHKEIDEVVGSDRLPTMEDRPKMPFVDAVIHETQRFSNIVPLGVMHCTLKDMEFQEYLLPKGIIILPNFTSVLFDESQWESPHEFNPGHFLDSSGKFVKPDAFLVFSAGPRVCLGENLARMELFLFFTSLLQRFQFYWPDPASKPNLEPKYQFTQAPQPYKMGVRPRNS</sequence>
<keyword evidence="6 8" id="KW-0408">Iron</keyword>
<reference evidence="12" key="1">
    <citation type="submission" date="2025-08" db="UniProtKB">
        <authorList>
            <consortium name="RefSeq"/>
        </authorList>
    </citation>
    <scope>IDENTIFICATION</scope>
    <source>
        <tissue evidence="12">Sperm</tissue>
    </source>
</reference>
<keyword evidence="7 10" id="KW-0472">Membrane</keyword>
<comment type="cofactor">
    <cofactor evidence="1 8">
        <name>heme</name>
        <dbReference type="ChEBI" id="CHEBI:30413"/>
    </cofactor>
</comment>